<organism evidence="2 3">
    <name type="scientific">Acinetobacter rongchengensis</name>
    <dbReference type="NCBI Taxonomy" id="2419601"/>
    <lineage>
        <taxon>Bacteria</taxon>
        <taxon>Pseudomonadati</taxon>
        <taxon>Pseudomonadota</taxon>
        <taxon>Gammaproteobacteria</taxon>
        <taxon>Moraxellales</taxon>
        <taxon>Moraxellaceae</taxon>
        <taxon>Acinetobacter</taxon>
    </lineage>
</organism>
<evidence type="ECO:0000259" key="1">
    <source>
        <dbReference type="Pfam" id="PF17936"/>
    </source>
</evidence>
<comment type="caution">
    <text evidence="2">The sequence shown here is derived from an EMBL/GenBank/DDBJ whole genome shotgun (WGS) entry which is preliminary data.</text>
</comment>
<feature type="domain" description="Bacterial Ig" evidence="1">
    <location>
        <begin position="248"/>
        <end position="328"/>
    </location>
</feature>
<dbReference type="NCBIfam" id="NF033510">
    <property type="entry name" value="Ca_tandemer"/>
    <property type="match status" value="3"/>
</dbReference>
<dbReference type="InterPro" id="IPR041498">
    <property type="entry name" value="Big_6"/>
</dbReference>
<feature type="domain" description="Bacterial Ig" evidence="1">
    <location>
        <begin position="85"/>
        <end position="154"/>
    </location>
</feature>
<dbReference type="InterPro" id="IPR013783">
    <property type="entry name" value="Ig-like_fold"/>
</dbReference>
<sequence>MASANTISSLIFMANTPISLKFYDPITGAFLKEVTTTVRPNGLFVYSTSEFINGEKVILSGTDKQGIPATQELILKDYVAPDIQATINATGTIVSGTSEPGVTIQIKSVATGAVLGTAVVAADGTYSVHLNPALVNAEKIEAIATDASNNFASQSLIAPDITPPAAPTNLDVVDAGHAVIGKAEPNSTITIRDVTGGVIGVGTTDANGDFKVIISPAQINKEALTATATDAADNESVEAPFNAHDLTAPNAPTDIAIINDGTVVTGKAEPNSTIEVKDPNGVVIGTGTTDANGNFSVNLNPAQNNGQTISLTATDDVGNTSVPASAVADNAAPVITAATVDATTGATITGQVSEQATVVVKNAAGVVLGTGQTDTAGVFSFALSPAQANGEKVYVTATDTAPTPLTSTVYEATAPDITAPNAPTDLDVT</sequence>
<dbReference type="RefSeq" id="WP_235831684.1">
    <property type="nucleotide sequence ID" value="NZ_RAXT01000145.1"/>
</dbReference>
<protein>
    <recommendedName>
        <fullName evidence="1">Bacterial Ig domain-containing protein</fullName>
    </recommendedName>
</protein>
<dbReference type="Pfam" id="PF17936">
    <property type="entry name" value="Big_6"/>
    <property type="match status" value="4"/>
</dbReference>
<evidence type="ECO:0000313" key="2">
    <source>
        <dbReference type="EMBL" id="RKG30131.1"/>
    </source>
</evidence>
<proteinExistence type="predicted"/>
<accession>A0A3A8EMQ1</accession>
<evidence type="ECO:0000313" key="3">
    <source>
        <dbReference type="Proteomes" id="UP000280405"/>
    </source>
</evidence>
<dbReference type="AlphaFoldDB" id="A0A3A8EMQ1"/>
<name>A0A3A8EMQ1_9GAMM</name>
<dbReference type="EMBL" id="RAXT01000145">
    <property type="protein sequence ID" value="RKG30131.1"/>
    <property type="molecule type" value="Genomic_DNA"/>
</dbReference>
<keyword evidence="3" id="KW-1185">Reference proteome</keyword>
<gene>
    <name evidence="2" type="ORF">D7V20_19125</name>
</gene>
<feature type="domain" description="Bacterial Ig" evidence="1">
    <location>
        <begin position="342"/>
        <end position="416"/>
    </location>
</feature>
<dbReference type="Proteomes" id="UP000280405">
    <property type="component" value="Unassembled WGS sequence"/>
</dbReference>
<feature type="domain" description="Bacterial Ig" evidence="1">
    <location>
        <begin position="164"/>
        <end position="245"/>
    </location>
</feature>
<dbReference type="Gene3D" id="2.60.40.10">
    <property type="entry name" value="Immunoglobulins"/>
    <property type="match status" value="4"/>
</dbReference>
<feature type="non-terminal residue" evidence="2">
    <location>
        <position position="429"/>
    </location>
</feature>
<reference evidence="2 3" key="1">
    <citation type="submission" date="2018-09" db="EMBL/GenBank/DDBJ databases">
        <title>The draft genome of Acinetobacter spp. strains.</title>
        <authorList>
            <person name="Qin J."/>
            <person name="Feng Y."/>
            <person name="Zong Z."/>
        </authorList>
    </citation>
    <scope>NUCLEOTIDE SEQUENCE [LARGE SCALE GENOMIC DNA]</scope>
    <source>
        <strain evidence="2 3">WCHAc060115</strain>
    </source>
</reference>